<reference evidence="3" key="1">
    <citation type="submission" date="2017-09" db="EMBL/GenBank/DDBJ databases">
        <title>Depth-based differentiation of microbial function through sediment-hosted aquifers and enrichment of novel symbionts in the deep terrestrial subsurface.</title>
        <authorList>
            <person name="Probst A.J."/>
            <person name="Ladd B."/>
            <person name="Jarett J.K."/>
            <person name="Geller-Mcgrath D.E."/>
            <person name="Sieber C.M.K."/>
            <person name="Emerson J.B."/>
            <person name="Anantharaman K."/>
            <person name="Thomas B.C."/>
            <person name="Malmstrom R."/>
            <person name="Stieglmeier M."/>
            <person name="Klingl A."/>
            <person name="Woyke T."/>
            <person name="Ryan C.M."/>
            <person name="Banfield J.F."/>
        </authorList>
    </citation>
    <scope>NUCLEOTIDE SEQUENCE [LARGE SCALE GENOMIC DNA]</scope>
</reference>
<gene>
    <name evidence="2" type="ORF">COT94_04190</name>
</gene>
<dbReference type="InterPro" id="IPR029044">
    <property type="entry name" value="Nucleotide-diphossugar_trans"/>
</dbReference>
<dbReference type="InterPro" id="IPR050834">
    <property type="entry name" value="Glycosyltransf_2"/>
</dbReference>
<dbReference type="PANTHER" id="PTHR43685">
    <property type="entry name" value="GLYCOSYLTRANSFERASE"/>
    <property type="match status" value="1"/>
</dbReference>
<dbReference type="AlphaFoldDB" id="A0A2M6WSI4"/>
<evidence type="ECO:0000259" key="1">
    <source>
        <dbReference type="Pfam" id="PF00535"/>
    </source>
</evidence>
<dbReference type="InterPro" id="IPR001173">
    <property type="entry name" value="Glyco_trans_2-like"/>
</dbReference>
<organism evidence="2 3">
    <name type="scientific">Candidatus Falkowbacteria bacterium CG10_big_fil_rev_8_21_14_0_10_37_14</name>
    <dbReference type="NCBI Taxonomy" id="1974561"/>
    <lineage>
        <taxon>Bacteria</taxon>
        <taxon>Candidatus Falkowiibacteriota</taxon>
    </lineage>
</organism>
<proteinExistence type="predicted"/>
<evidence type="ECO:0000313" key="3">
    <source>
        <dbReference type="Proteomes" id="UP000228533"/>
    </source>
</evidence>
<dbReference type="PANTHER" id="PTHR43685:SF2">
    <property type="entry name" value="GLYCOSYLTRANSFERASE 2-LIKE DOMAIN-CONTAINING PROTEIN"/>
    <property type="match status" value="1"/>
</dbReference>
<dbReference type="SUPFAM" id="SSF53448">
    <property type="entry name" value="Nucleotide-diphospho-sugar transferases"/>
    <property type="match status" value="1"/>
</dbReference>
<dbReference type="Pfam" id="PF00535">
    <property type="entry name" value="Glycos_transf_2"/>
    <property type="match status" value="1"/>
</dbReference>
<feature type="domain" description="Glycosyltransferase 2-like" evidence="1">
    <location>
        <begin position="3"/>
        <end position="122"/>
    </location>
</feature>
<sequence length="229" mass="26155">MISVIIPVYNQADKLKLCLESLATQTERDFEIIVVNDGSTDNPHSVVDRFIINNRRKVVYLEQENQGAPSARNHGRHEARGEYLLFSDADIIWQPEGLATLLQTLLANPNSAYAYSSFMWGSKLFKVGNCTFNKLQQGPCIHTAALMRAEVFPGFDEDLKKFQDWDLWLTIGEKNGRGIWIDQVLFQVATGGTMSSWLPSIAYRLLPMWPAVRRYQQALKIIKRKHNLL</sequence>
<name>A0A2M6WSI4_9BACT</name>
<accession>A0A2M6WSI4</accession>
<protein>
    <recommendedName>
        <fullName evidence="1">Glycosyltransferase 2-like domain-containing protein</fullName>
    </recommendedName>
</protein>
<dbReference type="Gene3D" id="3.90.550.10">
    <property type="entry name" value="Spore Coat Polysaccharide Biosynthesis Protein SpsA, Chain A"/>
    <property type="match status" value="1"/>
</dbReference>
<dbReference type="CDD" id="cd00761">
    <property type="entry name" value="Glyco_tranf_GTA_type"/>
    <property type="match status" value="1"/>
</dbReference>
<evidence type="ECO:0000313" key="2">
    <source>
        <dbReference type="EMBL" id="PIT95758.1"/>
    </source>
</evidence>
<dbReference type="Proteomes" id="UP000228533">
    <property type="component" value="Unassembled WGS sequence"/>
</dbReference>
<dbReference type="EMBL" id="PFAM01000023">
    <property type="protein sequence ID" value="PIT95758.1"/>
    <property type="molecule type" value="Genomic_DNA"/>
</dbReference>
<comment type="caution">
    <text evidence="2">The sequence shown here is derived from an EMBL/GenBank/DDBJ whole genome shotgun (WGS) entry which is preliminary data.</text>
</comment>